<keyword evidence="1" id="KW-0732">Signal</keyword>
<evidence type="ECO:0000313" key="3">
    <source>
        <dbReference type="Proteomes" id="UP000321222"/>
    </source>
</evidence>
<keyword evidence="3" id="KW-1185">Reference proteome</keyword>
<dbReference type="Gene3D" id="2.40.70.10">
    <property type="entry name" value="Acid Proteases"/>
    <property type="match status" value="1"/>
</dbReference>
<dbReference type="KEGG" id="fak:FUA48_11865"/>
<proteinExistence type="predicted"/>
<dbReference type="AlphaFoldDB" id="A0A5B9FWT6"/>
<evidence type="ECO:0008006" key="4">
    <source>
        <dbReference type="Google" id="ProtNLM"/>
    </source>
</evidence>
<feature type="chain" id="PRO_5022962044" description="Aspartyl protease" evidence="1">
    <location>
        <begin position="19"/>
        <end position="316"/>
    </location>
</feature>
<dbReference type="InterPro" id="IPR021109">
    <property type="entry name" value="Peptidase_aspartic_dom_sf"/>
</dbReference>
<evidence type="ECO:0000313" key="2">
    <source>
        <dbReference type="EMBL" id="QEE50248.1"/>
    </source>
</evidence>
<sequence length="316" mass="36105">MKTIYTLAFLIMTAFLQAQNPDQSAIQQEFRLAADSISFPLTLVNAFPFISGEVNGVKGKFMFDTGKQEALEINNNMVPLSSQRESGNGFVASGQKFKVYTNDTIKEVRLVNGLHFQNLKQIESANLDFLQNRITPDCIGYIGFDFFEGYLFKLDYIKRKLTFYKNTSVRELSKDFLNGEKILAILDFEIRNQPNIPIIKMKVTDIDILGLFDTGGSYGLLAITDNDAKKLIREKNLINYGKDGYGTNLFSLNKVKMDADLVTDFIAIDKFEGDFSPVRKAIGLTEDNFLLIAHRFFAKFKTVWDYKHKRIYVLKY</sequence>
<dbReference type="EMBL" id="CP042831">
    <property type="protein sequence ID" value="QEE50248.1"/>
    <property type="molecule type" value="Genomic_DNA"/>
</dbReference>
<dbReference type="Proteomes" id="UP000321222">
    <property type="component" value="Chromosome"/>
</dbReference>
<feature type="signal peptide" evidence="1">
    <location>
        <begin position="1"/>
        <end position="18"/>
    </location>
</feature>
<accession>A0A5B9FWT6</accession>
<evidence type="ECO:0000256" key="1">
    <source>
        <dbReference type="SAM" id="SignalP"/>
    </source>
</evidence>
<dbReference type="OrthoDB" id="5166556at2"/>
<gene>
    <name evidence="2" type="ORF">FUA48_11865</name>
</gene>
<reference evidence="2 3" key="1">
    <citation type="submission" date="2019-08" db="EMBL/GenBank/DDBJ databases">
        <title>Flavobacterium alkalisoli sp. nov., isolated from rhizosphere soil of Suaeda salsa.</title>
        <authorList>
            <person name="Sun J.-Q."/>
            <person name="Xu L."/>
        </authorList>
    </citation>
    <scope>NUCLEOTIDE SEQUENCE [LARGE SCALE GENOMIC DNA]</scope>
    <source>
        <strain evidence="2 3">XS-5</strain>
    </source>
</reference>
<protein>
    <recommendedName>
        <fullName evidence="4">Aspartyl protease</fullName>
    </recommendedName>
</protein>
<organism evidence="2 3">
    <name type="scientific">Flavobacterium alkalisoli</name>
    <dbReference type="NCBI Taxonomy" id="2602769"/>
    <lineage>
        <taxon>Bacteria</taxon>
        <taxon>Pseudomonadati</taxon>
        <taxon>Bacteroidota</taxon>
        <taxon>Flavobacteriia</taxon>
        <taxon>Flavobacteriales</taxon>
        <taxon>Flavobacteriaceae</taxon>
        <taxon>Flavobacterium</taxon>
    </lineage>
</organism>
<dbReference type="RefSeq" id="WP_147583729.1">
    <property type="nucleotide sequence ID" value="NZ_CP042831.1"/>
</dbReference>
<name>A0A5B9FWT6_9FLAO</name>